<name>A0A222YX43_9CAUD</name>
<accession>A0A222YX43</accession>
<dbReference type="Proteomes" id="UP000223009">
    <property type="component" value="Segment"/>
</dbReference>
<protein>
    <recommendedName>
        <fullName evidence="1">DUF7455 domain-containing protein</fullName>
    </recommendedName>
</protein>
<dbReference type="OrthoDB" id="23721at10239"/>
<evidence type="ECO:0000313" key="2">
    <source>
        <dbReference type="EMBL" id="ASR75598.1"/>
    </source>
</evidence>
<evidence type="ECO:0000259" key="1">
    <source>
        <dbReference type="Pfam" id="PF24254"/>
    </source>
</evidence>
<gene>
    <name evidence="2" type="ORF">SEA_MILDRED21_240</name>
</gene>
<dbReference type="InterPro" id="IPR055878">
    <property type="entry name" value="DUF7455"/>
</dbReference>
<dbReference type="EMBL" id="MF155946">
    <property type="protein sequence ID" value="ASR75598.1"/>
    <property type="molecule type" value="Genomic_DNA"/>
</dbReference>
<organism evidence="2 3">
    <name type="scientific">Streptomyces phage Mildred21</name>
    <dbReference type="NCBI Taxonomy" id="2023959"/>
    <lineage>
        <taxon>Viruses</taxon>
        <taxon>Duplodnaviria</taxon>
        <taxon>Heunggongvirae</taxon>
        <taxon>Uroviricota</taxon>
        <taxon>Caudoviricetes</taxon>
        <taxon>Stanwilliamsviridae</taxon>
        <taxon>Boydwoodruffvirinae</taxon>
        <taxon>Samistivirus</taxon>
        <taxon>Samistivirus mildred21</taxon>
    </lineage>
</organism>
<dbReference type="Pfam" id="PF24254">
    <property type="entry name" value="DUF7455"/>
    <property type="match status" value="1"/>
</dbReference>
<proteinExistence type="predicted"/>
<keyword evidence="3" id="KW-1185">Reference proteome</keyword>
<reference evidence="2 3" key="1">
    <citation type="submission" date="2017-05" db="EMBL/GenBank/DDBJ databases">
        <authorList>
            <person name="Chapman J."/>
            <person name="Chang C."/>
            <person name="Suresh T."/>
            <person name="Shishido T.C."/>
            <person name="Bindert I."/>
            <person name="Shaffer C.D."/>
            <person name="Weston-Hafer K.A."/>
            <person name="Russell D.A."/>
            <person name="Pope W.H."/>
            <person name="Jacobs-Sera D."/>
            <person name="Hendrix R.W."/>
            <person name="Hatfull G.F."/>
        </authorList>
    </citation>
    <scope>NUCLEOTIDE SEQUENCE [LARGE SCALE GENOMIC DNA]</scope>
</reference>
<feature type="domain" description="DUF7455" evidence="1">
    <location>
        <begin position="14"/>
        <end position="64"/>
    </location>
</feature>
<evidence type="ECO:0000313" key="3">
    <source>
        <dbReference type="Proteomes" id="UP000223009"/>
    </source>
</evidence>
<sequence>MMMEAVMERPLRKTEDRCDKCNAQAFMIAEKGALTLLFCGHHGKQYSQSLEQQGWELLDFTDEIG</sequence>